<dbReference type="Proteomes" id="UP000178264">
    <property type="component" value="Unassembled WGS sequence"/>
</dbReference>
<dbReference type="Pfam" id="PF21694">
    <property type="entry name" value="DNA_pol3_delta_C"/>
    <property type="match status" value="1"/>
</dbReference>
<evidence type="ECO:0000256" key="1">
    <source>
        <dbReference type="ARBA" id="ARBA00012417"/>
    </source>
</evidence>
<dbReference type="GO" id="GO:0009360">
    <property type="term" value="C:DNA polymerase III complex"/>
    <property type="evidence" value="ECO:0007669"/>
    <property type="project" value="TreeGrafter"/>
</dbReference>
<proteinExistence type="inferred from homology"/>
<evidence type="ECO:0000313" key="9">
    <source>
        <dbReference type="EMBL" id="OGL87570.1"/>
    </source>
</evidence>
<comment type="caution">
    <text evidence="9">The sequence shown here is derived from an EMBL/GenBank/DDBJ whole genome shotgun (WGS) entry which is preliminary data.</text>
</comment>
<evidence type="ECO:0000256" key="4">
    <source>
        <dbReference type="ARBA" id="ARBA00022705"/>
    </source>
</evidence>
<dbReference type="SUPFAM" id="SSF52540">
    <property type="entry name" value="P-loop containing nucleoside triphosphate hydrolases"/>
    <property type="match status" value="1"/>
</dbReference>
<evidence type="ECO:0000256" key="2">
    <source>
        <dbReference type="ARBA" id="ARBA00022679"/>
    </source>
</evidence>
<dbReference type="PANTHER" id="PTHR34388">
    <property type="entry name" value="DNA POLYMERASE III SUBUNIT DELTA"/>
    <property type="match status" value="1"/>
</dbReference>
<keyword evidence="5" id="KW-0239">DNA-directed DNA polymerase</keyword>
<organism evidence="9 10">
    <name type="scientific">Candidatus Uhrbacteria bacterium RIFCSPLOWO2_02_FULL_49_11</name>
    <dbReference type="NCBI Taxonomy" id="1802409"/>
    <lineage>
        <taxon>Bacteria</taxon>
        <taxon>Candidatus Uhriibacteriota</taxon>
    </lineage>
</organism>
<dbReference type="EC" id="2.7.7.7" evidence="1"/>
<evidence type="ECO:0000313" key="10">
    <source>
        <dbReference type="Proteomes" id="UP000178264"/>
    </source>
</evidence>
<dbReference type="GO" id="GO:0003677">
    <property type="term" value="F:DNA binding"/>
    <property type="evidence" value="ECO:0007669"/>
    <property type="project" value="InterPro"/>
</dbReference>
<dbReference type="Gene3D" id="1.10.8.60">
    <property type="match status" value="1"/>
</dbReference>
<name>A0A1F7VAJ3_9BACT</name>
<evidence type="ECO:0000259" key="8">
    <source>
        <dbReference type="Pfam" id="PF21694"/>
    </source>
</evidence>
<dbReference type="SUPFAM" id="SSF48019">
    <property type="entry name" value="post-AAA+ oligomerization domain-like"/>
    <property type="match status" value="1"/>
</dbReference>
<evidence type="ECO:0000256" key="7">
    <source>
        <dbReference type="ARBA" id="ARBA00049244"/>
    </source>
</evidence>
<dbReference type="InterPro" id="IPR027417">
    <property type="entry name" value="P-loop_NTPase"/>
</dbReference>
<dbReference type="InterPro" id="IPR008921">
    <property type="entry name" value="DNA_pol3_clamp-load_cplx_C"/>
</dbReference>
<dbReference type="Gene3D" id="1.20.272.10">
    <property type="match status" value="1"/>
</dbReference>
<keyword evidence="2" id="KW-0808">Transferase</keyword>
<sequence length="352" mass="38973">MIIFIYGSDTFRSREKLSEVISEFKKKRDPQGYNVVRLEGKGFTLERFRSEARSSGFLSPRRMVVVEGLIESGSASVAESVKSFLEEEESLRAKDANIIVFWEGDVGTTGNAGLVRRSAGRGKKKELRKQNLNTVLFEFLASQEYVFLFPRMEQREVSAWIRNRARTLGAACDASVAKALAAAIGSDLWRADREIGKLASLRHGAVITEKDLYATVDIEEDLSGFAFTDAVGERSIDRALPLFYSLIVSGVEPLAVHGMLVRLFHTIALVKSYLESAKGSRGADIAQALGIHPFVAQKTAPRTRNYTWEELQNIYRSLLAVDVKLKTESGDATLSLELLLADLKSLSSQGRA</sequence>
<dbReference type="PANTHER" id="PTHR34388:SF1">
    <property type="entry name" value="DNA POLYMERASE III SUBUNIT DELTA"/>
    <property type="match status" value="1"/>
</dbReference>
<dbReference type="GO" id="GO:0006261">
    <property type="term" value="P:DNA-templated DNA replication"/>
    <property type="evidence" value="ECO:0007669"/>
    <property type="project" value="TreeGrafter"/>
</dbReference>
<evidence type="ECO:0000256" key="3">
    <source>
        <dbReference type="ARBA" id="ARBA00022695"/>
    </source>
</evidence>
<evidence type="ECO:0000256" key="6">
    <source>
        <dbReference type="ARBA" id="ARBA00034754"/>
    </source>
</evidence>
<comment type="catalytic activity">
    <reaction evidence="7">
        <text>DNA(n) + a 2'-deoxyribonucleoside 5'-triphosphate = DNA(n+1) + diphosphate</text>
        <dbReference type="Rhea" id="RHEA:22508"/>
        <dbReference type="Rhea" id="RHEA-COMP:17339"/>
        <dbReference type="Rhea" id="RHEA-COMP:17340"/>
        <dbReference type="ChEBI" id="CHEBI:33019"/>
        <dbReference type="ChEBI" id="CHEBI:61560"/>
        <dbReference type="ChEBI" id="CHEBI:173112"/>
        <dbReference type="EC" id="2.7.7.7"/>
    </reaction>
</comment>
<dbReference type="Gene3D" id="3.40.50.300">
    <property type="entry name" value="P-loop containing nucleotide triphosphate hydrolases"/>
    <property type="match status" value="1"/>
</dbReference>
<reference evidence="9 10" key="1">
    <citation type="journal article" date="2016" name="Nat. Commun.">
        <title>Thousands of microbial genomes shed light on interconnected biogeochemical processes in an aquifer system.</title>
        <authorList>
            <person name="Anantharaman K."/>
            <person name="Brown C.T."/>
            <person name="Hug L.A."/>
            <person name="Sharon I."/>
            <person name="Castelle C.J."/>
            <person name="Probst A.J."/>
            <person name="Thomas B.C."/>
            <person name="Singh A."/>
            <person name="Wilkins M.J."/>
            <person name="Karaoz U."/>
            <person name="Brodie E.L."/>
            <person name="Williams K.H."/>
            <person name="Hubbard S.S."/>
            <person name="Banfield J.F."/>
        </authorList>
    </citation>
    <scope>NUCLEOTIDE SEQUENCE [LARGE SCALE GENOMIC DNA]</scope>
</reference>
<dbReference type="NCBIfam" id="TIGR01128">
    <property type="entry name" value="holA"/>
    <property type="match status" value="1"/>
</dbReference>
<protein>
    <recommendedName>
        <fullName evidence="1">DNA-directed DNA polymerase</fullName>
        <ecNumber evidence="1">2.7.7.7</ecNumber>
    </recommendedName>
</protein>
<keyword evidence="4" id="KW-0235">DNA replication</keyword>
<evidence type="ECO:0000256" key="5">
    <source>
        <dbReference type="ARBA" id="ARBA00022932"/>
    </source>
</evidence>
<dbReference type="AlphaFoldDB" id="A0A1F7VAJ3"/>
<feature type="domain" description="DNA polymerase III delta subunit-like C-terminal" evidence="8">
    <location>
        <begin position="225"/>
        <end position="342"/>
    </location>
</feature>
<keyword evidence="3" id="KW-0548">Nucleotidyltransferase</keyword>
<comment type="similarity">
    <text evidence="6">Belongs to the DNA polymerase HolA subunit family.</text>
</comment>
<dbReference type="GO" id="GO:0003887">
    <property type="term" value="F:DNA-directed DNA polymerase activity"/>
    <property type="evidence" value="ECO:0007669"/>
    <property type="project" value="UniProtKB-KW"/>
</dbReference>
<accession>A0A1F7VAJ3</accession>
<dbReference type="EMBL" id="MGER01000074">
    <property type="protein sequence ID" value="OGL87570.1"/>
    <property type="molecule type" value="Genomic_DNA"/>
</dbReference>
<dbReference type="InterPro" id="IPR005790">
    <property type="entry name" value="DNA_polIII_delta"/>
</dbReference>
<dbReference type="InterPro" id="IPR048466">
    <property type="entry name" value="DNA_pol3_delta-like_C"/>
</dbReference>
<gene>
    <name evidence="9" type="ORF">A3I42_03930</name>
</gene>